<protein>
    <submittedName>
        <fullName evidence="2">DUF4296 domain-containing protein</fullName>
    </submittedName>
</protein>
<accession>A0ABV5F8L0</accession>
<keyword evidence="3" id="KW-1185">Reference proteome</keyword>
<dbReference type="Proteomes" id="UP001589585">
    <property type="component" value="Unassembled WGS sequence"/>
</dbReference>
<feature type="domain" description="DUF4296" evidence="1">
    <location>
        <begin position="2"/>
        <end position="78"/>
    </location>
</feature>
<evidence type="ECO:0000313" key="2">
    <source>
        <dbReference type="EMBL" id="MFB9055463.1"/>
    </source>
</evidence>
<organism evidence="2 3">
    <name type="scientific">Mariniflexile ostreae</name>
    <dbReference type="NCBI Taxonomy" id="1520892"/>
    <lineage>
        <taxon>Bacteria</taxon>
        <taxon>Pseudomonadati</taxon>
        <taxon>Bacteroidota</taxon>
        <taxon>Flavobacteriia</taxon>
        <taxon>Flavobacteriales</taxon>
        <taxon>Flavobacteriaceae</taxon>
        <taxon>Mariniflexile</taxon>
    </lineage>
</organism>
<gene>
    <name evidence="2" type="ORF">ACFFU9_01795</name>
</gene>
<name>A0ABV5F8L0_9FLAO</name>
<reference evidence="2 3" key="1">
    <citation type="submission" date="2024-09" db="EMBL/GenBank/DDBJ databases">
        <authorList>
            <person name="Sun Q."/>
            <person name="Mori K."/>
        </authorList>
    </citation>
    <scope>NUCLEOTIDE SEQUENCE [LARGE SCALE GENOMIC DNA]</scope>
    <source>
        <strain evidence="2 3">CECT 8622</strain>
    </source>
</reference>
<evidence type="ECO:0000259" key="1">
    <source>
        <dbReference type="Pfam" id="PF14129"/>
    </source>
</evidence>
<dbReference type="InterPro" id="IPR025381">
    <property type="entry name" value="DUF4296"/>
</dbReference>
<comment type="caution">
    <text evidence="2">The sequence shown here is derived from an EMBL/GenBank/DDBJ whole genome shotgun (WGS) entry which is preliminary data.</text>
</comment>
<dbReference type="RefSeq" id="WP_379859648.1">
    <property type="nucleotide sequence ID" value="NZ_JBHMFC010000006.1"/>
</dbReference>
<sequence length="138" mass="15872">MSKQDMVNILIDLKLLTSATGKSREVLDKHGVEQETYIYKKYNIDSLQFALSNDYYSYYVTEYESIYAKVNDSLSRMKEILSLQQERELKAKKLQDSLAKIAKDSLAIDKKTIDKDSLKVLKADEKNKGKLIPPVSEK</sequence>
<proteinExistence type="predicted"/>
<dbReference type="EMBL" id="JBHMFC010000006">
    <property type="protein sequence ID" value="MFB9055463.1"/>
    <property type="molecule type" value="Genomic_DNA"/>
</dbReference>
<dbReference type="Pfam" id="PF14129">
    <property type="entry name" value="DUF4296"/>
    <property type="match status" value="1"/>
</dbReference>
<evidence type="ECO:0000313" key="3">
    <source>
        <dbReference type="Proteomes" id="UP001589585"/>
    </source>
</evidence>